<dbReference type="KEGG" id="pbh:AAW51_1924"/>
<protein>
    <submittedName>
        <fullName evidence="1">Uncharacterized protein</fullName>
    </submittedName>
</protein>
<dbReference type="EMBL" id="CP011371">
    <property type="protein sequence ID" value="AKJ28615.1"/>
    <property type="molecule type" value="Genomic_DNA"/>
</dbReference>
<dbReference type="Proteomes" id="UP000035352">
    <property type="component" value="Chromosome"/>
</dbReference>
<sequence>MRLRLRPSEEKRCDLMMSDTVHVHFGCIAEPGRPPVAA</sequence>
<proteinExistence type="predicted"/>
<gene>
    <name evidence="1" type="ORF">AAW51_1924</name>
</gene>
<accession>A0A0G3BPX6</accession>
<reference evidence="1 2" key="1">
    <citation type="submission" date="2015-05" db="EMBL/GenBank/DDBJ databases">
        <authorList>
            <person name="Tang B."/>
            <person name="Yu Y."/>
        </authorList>
    </citation>
    <scope>NUCLEOTIDE SEQUENCE [LARGE SCALE GENOMIC DNA]</scope>
    <source>
        <strain evidence="1 2">DSM 7029</strain>
    </source>
</reference>
<name>A0A0G3BPX6_9BURK</name>
<organism evidence="1 2">
    <name type="scientific">Caldimonas brevitalea</name>
    <dbReference type="NCBI Taxonomy" id="413882"/>
    <lineage>
        <taxon>Bacteria</taxon>
        <taxon>Pseudomonadati</taxon>
        <taxon>Pseudomonadota</taxon>
        <taxon>Betaproteobacteria</taxon>
        <taxon>Burkholderiales</taxon>
        <taxon>Sphaerotilaceae</taxon>
        <taxon>Caldimonas</taxon>
    </lineage>
</organism>
<evidence type="ECO:0000313" key="1">
    <source>
        <dbReference type="EMBL" id="AKJ28615.1"/>
    </source>
</evidence>
<keyword evidence="2" id="KW-1185">Reference proteome</keyword>
<dbReference type="STRING" id="413882.AAW51_1924"/>
<dbReference type="AlphaFoldDB" id="A0A0G3BPX6"/>
<evidence type="ECO:0000313" key="2">
    <source>
        <dbReference type="Proteomes" id="UP000035352"/>
    </source>
</evidence>